<dbReference type="InterPro" id="IPR051477">
    <property type="entry name" value="Expansin_CellWall"/>
</dbReference>
<sequence>MKKLIYTTVTVGLLLLVACSQDDTIMQQDEKATKEENYNFSQKLANIYKNTFNGSATFYTSNGMGNCSEEYPTSQLYAAMNNSQYNNSNACGSYIEVTRKGTNKKVIVKVLDQCTECPYGNVDLSKTAFLKLGTESEGIIPITWKFVKQPNNNKIAVRIKTGSSRYYFSLQILNHRYMVQKVEVKNHLGVYVTIPRQSYNYFLDSNGVFDGNGPDGPYDVRITDVNGSVVNTRINLTINTKITTTVQFPVSN</sequence>
<evidence type="ECO:0000313" key="4">
    <source>
        <dbReference type="EMBL" id="MFB9095535.1"/>
    </source>
</evidence>
<evidence type="ECO:0000256" key="2">
    <source>
        <dbReference type="SAM" id="SignalP"/>
    </source>
</evidence>
<dbReference type="PROSITE" id="PS51257">
    <property type="entry name" value="PROKAR_LIPOPROTEIN"/>
    <property type="match status" value="1"/>
</dbReference>
<reference evidence="4 5" key="1">
    <citation type="submission" date="2024-09" db="EMBL/GenBank/DDBJ databases">
        <authorList>
            <person name="Sun Q."/>
            <person name="Mori K."/>
        </authorList>
    </citation>
    <scope>NUCLEOTIDE SEQUENCE [LARGE SCALE GENOMIC DNA]</scope>
    <source>
        <strain evidence="4 5">CECT 7955</strain>
    </source>
</reference>
<feature type="domain" description="RlpA-like protein double-psi beta-barrel" evidence="3">
    <location>
        <begin position="52"/>
        <end position="143"/>
    </location>
</feature>
<evidence type="ECO:0000256" key="1">
    <source>
        <dbReference type="ARBA" id="ARBA00022729"/>
    </source>
</evidence>
<feature type="signal peptide" evidence="2">
    <location>
        <begin position="1"/>
        <end position="22"/>
    </location>
</feature>
<dbReference type="Pfam" id="PF03330">
    <property type="entry name" value="DPBB_1"/>
    <property type="match status" value="1"/>
</dbReference>
<keyword evidence="5" id="KW-1185">Reference proteome</keyword>
<dbReference type="SUPFAM" id="SSF50685">
    <property type="entry name" value="Barwin-like endoglucanases"/>
    <property type="match status" value="1"/>
</dbReference>
<gene>
    <name evidence="4" type="ORF">ACFFVF_03325</name>
</gene>
<dbReference type="PANTHER" id="PTHR31836">
    <property type="match status" value="1"/>
</dbReference>
<comment type="caution">
    <text evidence="4">The sequence shown here is derived from an EMBL/GenBank/DDBJ whole genome shotgun (WGS) entry which is preliminary data.</text>
</comment>
<dbReference type="EMBL" id="JBHMEY010000007">
    <property type="protein sequence ID" value="MFB9095535.1"/>
    <property type="molecule type" value="Genomic_DNA"/>
</dbReference>
<dbReference type="Proteomes" id="UP001589607">
    <property type="component" value="Unassembled WGS sequence"/>
</dbReference>
<dbReference type="CDD" id="cd22272">
    <property type="entry name" value="DPBB_EXLX1-like"/>
    <property type="match status" value="1"/>
</dbReference>
<dbReference type="Gene3D" id="2.40.40.10">
    <property type="entry name" value="RlpA-like domain"/>
    <property type="match status" value="1"/>
</dbReference>
<name>A0ABV5GJI4_9FLAO</name>
<dbReference type="InterPro" id="IPR036908">
    <property type="entry name" value="RlpA-like_sf"/>
</dbReference>
<dbReference type="SUPFAM" id="SSF49590">
    <property type="entry name" value="PHL pollen allergen"/>
    <property type="match status" value="1"/>
</dbReference>
<protein>
    <submittedName>
        <fullName evidence="4">Expansin EXLX1 family cellulose-binding protein</fullName>
    </submittedName>
</protein>
<proteinExistence type="predicted"/>
<dbReference type="RefSeq" id="WP_236454118.1">
    <property type="nucleotide sequence ID" value="NZ_CBCSGE010000020.1"/>
</dbReference>
<evidence type="ECO:0000259" key="3">
    <source>
        <dbReference type="Pfam" id="PF03330"/>
    </source>
</evidence>
<feature type="chain" id="PRO_5047066119" evidence="2">
    <location>
        <begin position="23"/>
        <end position="252"/>
    </location>
</feature>
<dbReference type="InterPro" id="IPR036749">
    <property type="entry name" value="Expansin_CBD_sf"/>
</dbReference>
<dbReference type="InterPro" id="IPR049818">
    <property type="entry name" value="Expansin_EXLX1-like"/>
</dbReference>
<evidence type="ECO:0000313" key="5">
    <source>
        <dbReference type="Proteomes" id="UP001589607"/>
    </source>
</evidence>
<dbReference type="NCBIfam" id="NF041144">
    <property type="entry name" value="expansin_EXLX1"/>
    <property type="match status" value="1"/>
</dbReference>
<organism evidence="4 5">
    <name type="scientific">Flavobacterium jumunjinense</name>
    <dbReference type="NCBI Taxonomy" id="998845"/>
    <lineage>
        <taxon>Bacteria</taxon>
        <taxon>Pseudomonadati</taxon>
        <taxon>Bacteroidota</taxon>
        <taxon>Flavobacteriia</taxon>
        <taxon>Flavobacteriales</taxon>
        <taxon>Flavobacteriaceae</taxon>
        <taxon>Flavobacterium</taxon>
    </lineage>
</organism>
<dbReference type="InterPro" id="IPR009009">
    <property type="entry name" value="RlpA-like_DPBB"/>
</dbReference>
<accession>A0ABV5GJI4</accession>
<dbReference type="PANTHER" id="PTHR31836:SF21">
    <property type="entry name" value="EXPANSIN-LIKE PROTEIN 7"/>
    <property type="match status" value="1"/>
</dbReference>
<dbReference type="Gene3D" id="2.60.40.760">
    <property type="entry name" value="Expansin, cellulose-binding-like domain"/>
    <property type="match status" value="1"/>
</dbReference>
<keyword evidence="1 2" id="KW-0732">Signal</keyword>